<reference evidence="2" key="1">
    <citation type="submission" date="2013-07" db="EMBL/GenBank/DDBJ databases">
        <title>The genome of Eucalyptus grandis.</title>
        <authorList>
            <person name="Schmutz J."/>
            <person name="Hayes R."/>
            <person name="Myburg A."/>
            <person name="Tuskan G."/>
            <person name="Grattapaglia D."/>
            <person name="Rokhsar D.S."/>
        </authorList>
    </citation>
    <scope>NUCLEOTIDE SEQUENCE</scope>
    <source>
        <tissue evidence="2">Leaf extractions</tissue>
    </source>
</reference>
<dbReference type="InParanoid" id="A0A059ACL7"/>
<name>A0A059ACL7_EUCGR</name>
<dbReference type="AlphaFoldDB" id="A0A059ACL7"/>
<dbReference type="EMBL" id="KK198762">
    <property type="protein sequence ID" value="KCW51135.1"/>
    <property type="molecule type" value="Genomic_DNA"/>
</dbReference>
<sequence>MATIDRRKERHMTAIDKENKNDRKRRENAMPLVRSKSTLVILVIVNILQFKEHRHGKMELSYSNICNQGAHWPKLRHQMARKGIILRHAKI</sequence>
<feature type="region of interest" description="Disordered" evidence="1">
    <location>
        <begin position="1"/>
        <end position="30"/>
    </location>
</feature>
<feature type="compositionally biased region" description="Basic and acidic residues" evidence="1">
    <location>
        <begin position="1"/>
        <end position="28"/>
    </location>
</feature>
<accession>A0A059ACL7</accession>
<gene>
    <name evidence="2" type="ORF">EUGRSUZ_J00736</name>
</gene>
<evidence type="ECO:0000313" key="2">
    <source>
        <dbReference type="EMBL" id="KCW51135.1"/>
    </source>
</evidence>
<organism evidence="2">
    <name type="scientific">Eucalyptus grandis</name>
    <name type="common">Flooded gum</name>
    <dbReference type="NCBI Taxonomy" id="71139"/>
    <lineage>
        <taxon>Eukaryota</taxon>
        <taxon>Viridiplantae</taxon>
        <taxon>Streptophyta</taxon>
        <taxon>Embryophyta</taxon>
        <taxon>Tracheophyta</taxon>
        <taxon>Spermatophyta</taxon>
        <taxon>Magnoliopsida</taxon>
        <taxon>eudicotyledons</taxon>
        <taxon>Gunneridae</taxon>
        <taxon>Pentapetalae</taxon>
        <taxon>rosids</taxon>
        <taxon>malvids</taxon>
        <taxon>Myrtales</taxon>
        <taxon>Myrtaceae</taxon>
        <taxon>Myrtoideae</taxon>
        <taxon>Eucalypteae</taxon>
        <taxon>Eucalyptus</taxon>
    </lineage>
</organism>
<protein>
    <submittedName>
        <fullName evidence="2">Uncharacterized protein</fullName>
    </submittedName>
</protein>
<evidence type="ECO:0000256" key="1">
    <source>
        <dbReference type="SAM" id="MobiDB-lite"/>
    </source>
</evidence>
<dbReference type="Gramene" id="KCW51135">
    <property type="protein sequence ID" value="KCW51135"/>
    <property type="gene ID" value="EUGRSUZ_J00736"/>
</dbReference>
<proteinExistence type="predicted"/>